<proteinExistence type="predicted"/>
<dbReference type="GO" id="GO:0006355">
    <property type="term" value="P:regulation of DNA-templated transcription"/>
    <property type="evidence" value="ECO:0007669"/>
    <property type="project" value="InterPro"/>
</dbReference>
<organism evidence="2 3">
    <name type="scientific">Caballeronia mineralivorans PML1(12)</name>
    <dbReference type="NCBI Taxonomy" id="908627"/>
    <lineage>
        <taxon>Bacteria</taxon>
        <taxon>Pseudomonadati</taxon>
        <taxon>Pseudomonadota</taxon>
        <taxon>Betaproteobacteria</taxon>
        <taxon>Burkholderiales</taxon>
        <taxon>Burkholderiaceae</taxon>
        <taxon>Caballeronia</taxon>
    </lineage>
</organism>
<dbReference type="PROSITE" id="PS50112">
    <property type="entry name" value="PAS"/>
    <property type="match status" value="1"/>
</dbReference>
<dbReference type="OrthoDB" id="3687827at2"/>
<feature type="domain" description="PAS" evidence="1">
    <location>
        <begin position="14"/>
        <end position="67"/>
    </location>
</feature>
<dbReference type="InterPro" id="IPR052155">
    <property type="entry name" value="Biofilm_reg_signaling"/>
</dbReference>
<dbReference type="EMBL" id="AEJF01000075">
    <property type="protein sequence ID" value="KLU26260.1"/>
    <property type="molecule type" value="Genomic_DNA"/>
</dbReference>
<comment type="caution">
    <text evidence="2">The sequence shown here is derived from an EMBL/GenBank/DDBJ whole genome shotgun (WGS) entry which is preliminary data.</text>
</comment>
<name>A0A0J1D0H7_9BURK</name>
<dbReference type="SUPFAM" id="SSF55785">
    <property type="entry name" value="PYP-like sensor domain (PAS domain)"/>
    <property type="match status" value="1"/>
</dbReference>
<dbReference type="CDD" id="cd00130">
    <property type="entry name" value="PAS"/>
    <property type="match status" value="1"/>
</dbReference>
<gene>
    <name evidence="2" type="ORF">EOS_10765</name>
</gene>
<evidence type="ECO:0000313" key="2">
    <source>
        <dbReference type="EMBL" id="KLU26260.1"/>
    </source>
</evidence>
<dbReference type="Pfam" id="PF00989">
    <property type="entry name" value="PAS"/>
    <property type="match status" value="1"/>
</dbReference>
<reference evidence="2 3" key="1">
    <citation type="journal article" date="2015" name="Genome Announc.">
        <title>Draft Genome Sequence of Burkholderia sp. Strain PML1(12), an Ectomycorrhizosphere-Inhabiting Bacterium with Effective Mineral-Weathering Ability.</title>
        <authorList>
            <person name="Uroz S."/>
            <person name="Oger P."/>
        </authorList>
    </citation>
    <scope>NUCLEOTIDE SEQUENCE [LARGE SCALE GENOMIC DNA]</scope>
    <source>
        <strain evidence="3">PML1(12)</strain>
    </source>
</reference>
<dbReference type="PANTHER" id="PTHR44757">
    <property type="entry name" value="DIGUANYLATE CYCLASE DGCP"/>
    <property type="match status" value="1"/>
</dbReference>
<dbReference type="PATRIC" id="fig|908627.4.peg.2386"/>
<dbReference type="Proteomes" id="UP000035963">
    <property type="component" value="Unassembled WGS sequence"/>
</dbReference>
<dbReference type="PANTHER" id="PTHR44757:SF2">
    <property type="entry name" value="BIOFILM ARCHITECTURE MAINTENANCE PROTEIN MBAA"/>
    <property type="match status" value="1"/>
</dbReference>
<dbReference type="InterPro" id="IPR000014">
    <property type="entry name" value="PAS"/>
</dbReference>
<keyword evidence="2" id="KW-0808">Transferase</keyword>
<dbReference type="AlphaFoldDB" id="A0A0J1D0H7"/>
<keyword evidence="2" id="KW-0418">Kinase</keyword>
<dbReference type="InterPro" id="IPR035965">
    <property type="entry name" value="PAS-like_dom_sf"/>
</dbReference>
<dbReference type="InterPro" id="IPR013767">
    <property type="entry name" value="PAS_fold"/>
</dbReference>
<sequence length="156" mass="16974">MNSAVQTPAVQTSSPIDFEQLVDVIGDAVVISDASGAITLWNPAAERMFGFTQEEALGNSLDLIIPERLRGRHWSGYEKTMATGETRYGHDVLRVPAVHKDGRSLSIAFTVALLHSAGPERSVTGIVAVIRDETSRFAEERNLRKRLAELEAKSGA</sequence>
<dbReference type="SMART" id="SM00091">
    <property type="entry name" value="PAS"/>
    <property type="match status" value="1"/>
</dbReference>
<dbReference type="Gene3D" id="3.30.450.20">
    <property type="entry name" value="PAS domain"/>
    <property type="match status" value="1"/>
</dbReference>
<keyword evidence="3" id="KW-1185">Reference proteome</keyword>
<dbReference type="GO" id="GO:0016301">
    <property type="term" value="F:kinase activity"/>
    <property type="evidence" value="ECO:0007669"/>
    <property type="project" value="UniProtKB-KW"/>
</dbReference>
<accession>A0A0J1D0H7</accession>
<evidence type="ECO:0000313" key="3">
    <source>
        <dbReference type="Proteomes" id="UP000035963"/>
    </source>
</evidence>
<dbReference type="NCBIfam" id="TIGR00229">
    <property type="entry name" value="sensory_box"/>
    <property type="match status" value="1"/>
</dbReference>
<evidence type="ECO:0000259" key="1">
    <source>
        <dbReference type="PROSITE" id="PS50112"/>
    </source>
</evidence>
<protein>
    <submittedName>
        <fullName evidence="2">Histidine kinase</fullName>
    </submittedName>
</protein>